<evidence type="ECO:0000313" key="2">
    <source>
        <dbReference type="Proteomes" id="UP001177021"/>
    </source>
</evidence>
<comment type="caution">
    <text evidence="1">The sequence shown here is derived from an EMBL/GenBank/DDBJ whole genome shotgun (WGS) entry which is preliminary data.</text>
</comment>
<organism evidence="1 2">
    <name type="scientific">Trifolium pratense</name>
    <name type="common">Red clover</name>
    <dbReference type="NCBI Taxonomy" id="57577"/>
    <lineage>
        <taxon>Eukaryota</taxon>
        <taxon>Viridiplantae</taxon>
        <taxon>Streptophyta</taxon>
        <taxon>Embryophyta</taxon>
        <taxon>Tracheophyta</taxon>
        <taxon>Spermatophyta</taxon>
        <taxon>Magnoliopsida</taxon>
        <taxon>eudicotyledons</taxon>
        <taxon>Gunneridae</taxon>
        <taxon>Pentapetalae</taxon>
        <taxon>rosids</taxon>
        <taxon>fabids</taxon>
        <taxon>Fabales</taxon>
        <taxon>Fabaceae</taxon>
        <taxon>Papilionoideae</taxon>
        <taxon>50 kb inversion clade</taxon>
        <taxon>NPAAA clade</taxon>
        <taxon>Hologalegina</taxon>
        <taxon>IRL clade</taxon>
        <taxon>Trifolieae</taxon>
        <taxon>Trifolium</taxon>
    </lineage>
</organism>
<dbReference type="EMBL" id="CASHSV030000311">
    <property type="protein sequence ID" value="CAJ2657259.1"/>
    <property type="molecule type" value="Genomic_DNA"/>
</dbReference>
<proteinExistence type="predicted"/>
<protein>
    <submittedName>
        <fullName evidence="1">Uncharacterized protein</fullName>
    </submittedName>
</protein>
<accession>A0ACB0KJ25</accession>
<reference evidence="1" key="1">
    <citation type="submission" date="2023-10" db="EMBL/GenBank/DDBJ databases">
        <authorList>
            <person name="Rodriguez Cubillos JULIANA M."/>
            <person name="De Vega J."/>
        </authorList>
    </citation>
    <scope>NUCLEOTIDE SEQUENCE</scope>
</reference>
<gene>
    <name evidence="1" type="ORF">MILVUS5_LOCUS23869</name>
</gene>
<evidence type="ECO:0000313" key="1">
    <source>
        <dbReference type="EMBL" id="CAJ2657259.1"/>
    </source>
</evidence>
<keyword evidence="2" id="KW-1185">Reference proteome</keyword>
<dbReference type="Proteomes" id="UP001177021">
    <property type="component" value="Unassembled WGS sequence"/>
</dbReference>
<sequence>MTLSSAQSKSPFYMHSFCQNLTETTNNTSYKSNVKNFLAWIITDSVTGTLSNNNTIGSKNNSDHDNVYGFYECRVGITGSFCQFCISTAVGQIAQHCPNSDSSMIWYDLCIIGYSSENSIGKVIVEPSWNVTGSKLTKDSTELAKVENIMTSLIGKMSISATANWAAGEFYWSHTEKRYGLVQCNRLLSKDGCRQCLEAMLDRVPRCCGTKVGWAVVCPSCGIKIDDYNFYQQQTESPSPIPNPGKQEGSSNKKTLTISLVSVLIVVVLLTCGVYYSWRRNNRLSQGGLMSRNIPTAFRRDHIQTYDSSLNGDLPIIPLIVIQHSTNYFSLSSKLGEGGFGSVYKGTLPDGTEIAAKRLSETSGQGLEEFKNEVIFIAKLQHRNLVKLLGCCFEENEKILVYEYMPNSGLDFHLFNLENHNQLDWNKRLNIINGIARGLLYLHEDSRLRVIHRDLKASNVLLDDEMNPKISDFGLARRFEKGQSQRETKRVMGTYGYMAPEYAMAGLFSVKSDVFSFGVLVLEIVYGKRNGEFFFSEHGQSLLLNIWKLWCEGKSWEFVDPIQRKTYIEREVLKCVHIGLLCVQEDAADRPTMSTVVLMLGSNTMVLPKPEKPAFSVGRLPNENSTSKSFNELTVTSFTPR</sequence>
<name>A0ACB0KJ25_TRIPR</name>